<dbReference type="InterPro" id="IPR035068">
    <property type="entry name" value="TldD/PmbA_N"/>
</dbReference>
<feature type="domain" description="Metalloprotease TldD/E C-terminal" evidence="6">
    <location>
        <begin position="233"/>
        <end position="478"/>
    </location>
</feature>
<dbReference type="PANTHER" id="PTHR30624:SF11">
    <property type="entry name" value="ZINC-DEPENDENT PROTEASE, TLDD_PMBA FAMILY"/>
    <property type="match status" value="1"/>
</dbReference>
<dbReference type="Pfam" id="PF01523">
    <property type="entry name" value="PmbA_TldD_1st"/>
    <property type="match status" value="1"/>
</dbReference>
<dbReference type="InterPro" id="IPR045569">
    <property type="entry name" value="Metalloprtase-TldD/E_C"/>
</dbReference>
<gene>
    <name evidence="7" type="ORF">NEF87_003204</name>
</gene>
<evidence type="ECO:0000259" key="5">
    <source>
        <dbReference type="Pfam" id="PF01523"/>
    </source>
</evidence>
<organism evidence="7 8">
    <name type="scientific">Candidatus Lokiarchaeum ossiferum</name>
    <dbReference type="NCBI Taxonomy" id="2951803"/>
    <lineage>
        <taxon>Archaea</taxon>
        <taxon>Promethearchaeati</taxon>
        <taxon>Promethearchaeota</taxon>
        <taxon>Promethearchaeia</taxon>
        <taxon>Promethearchaeales</taxon>
        <taxon>Promethearchaeaceae</taxon>
        <taxon>Candidatus Lokiarchaeum</taxon>
    </lineage>
</organism>
<dbReference type="InterPro" id="IPR002510">
    <property type="entry name" value="Metalloprtase-TldD/E_N"/>
</dbReference>
<evidence type="ECO:0000313" key="7">
    <source>
        <dbReference type="EMBL" id="UYP46919.1"/>
    </source>
</evidence>
<dbReference type="SUPFAM" id="SSF111283">
    <property type="entry name" value="Putative modulator of DNA gyrase, PmbA/TldD"/>
    <property type="match status" value="1"/>
</dbReference>
<feature type="domain" description="Metalloprotease TldD/E N-terminal" evidence="5">
    <location>
        <begin position="24"/>
        <end position="87"/>
    </location>
</feature>
<keyword evidence="8" id="KW-1185">Reference proteome</keyword>
<evidence type="ECO:0000256" key="3">
    <source>
        <dbReference type="ARBA" id="ARBA00022801"/>
    </source>
</evidence>
<dbReference type="Proteomes" id="UP001208689">
    <property type="component" value="Chromosome"/>
</dbReference>
<evidence type="ECO:0000256" key="1">
    <source>
        <dbReference type="ARBA" id="ARBA00005836"/>
    </source>
</evidence>
<evidence type="ECO:0000313" key="8">
    <source>
        <dbReference type="Proteomes" id="UP001208689"/>
    </source>
</evidence>
<dbReference type="Pfam" id="PF19289">
    <property type="entry name" value="PmbA_TldD_3rd"/>
    <property type="match status" value="1"/>
</dbReference>
<accession>A0ABY6HWU0</accession>
<keyword evidence="2" id="KW-0645">Protease</keyword>
<dbReference type="Gene3D" id="3.30.2290.10">
    <property type="entry name" value="PmbA/TldD superfamily"/>
    <property type="match status" value="1"/>
</dbReference>
<evidence type="ECO:0000256" key="4">
    <source>
        <dbReference type="ARBA" id="ARBA00023049"/>
    </source>
</evidence>
<comment type="similarity">
    <text evidence="1">Belongs to the peptidase U62 family.</text>
</comment>
<sequence length="480" mass="53550">MNNGKDLADHAINYGSSHQVKYIEARYVEKREEGYTTRNGELFGAGITPTKGIGIRVLTDGGVGFASTAKLTQKSIEKAVEDAIKYAKSCNRQNPIEFSEEKPVQTKWGVEVKRSFEDVSVEEKQEYLVKMDKQLVENFGKDLPNRMLMLSLTSENKYIVNNEGSQMKVSLSNPILHTFNTAVAKVGTEQRFMGKGGTGGWEWFEDEDVIGVVMEDNRALVNAAKNATDMKLGVIDVIVSSEVAGIMAHENVGHPSESDRILGREGAQAGESFYLDLLDKGEMGQIKMGNPEVTIIDDPTIKGSSGFYLYDDECVKARPRELIKDGMLNELLLNREFAARYNIPSNGSSRAIAFNREPIVRMANTYFKPGSYTLEEMVEDVKEGMYMKSFTEWNIDDRRFQSKYVGMECFYIKDGVITDKMIRRPTLELTTFGILGSVDAVSNDFENPHGTCGKCDPMQGVPVWMGGAQLRMRNIQLGGI</sequence>
<dbReference type="InterPro" id="IPR051463">
    <property type="entry name" value="Peptidase_U62_metallo"/>
</dbReference>
<evidence type="ECO:0000259" key="6">
    <source>
        <dbReference type="Pfam" id="PF19289"/>
    </source>
</evidence>
<keyword evidence="3" id="KW-0378">Hydrolase</keyword>
<dbReference type="PIRSF" id="PIRSF004919">
    <property type="entry name" value="TldD"/>
    <property type="match status" value="1"/>
</dbReference>
<name>A0ABY6HWU0_9ARCH</name>
<keyword evidence="4" id="KW-0482">Metalloprotease</keyword>
<evidence type="ECO:0008006" key="9">
    <source>
        <dbReference type="Google" id="ProtNLM"/>
    </source>
</evidence>
<dbReference type="InterPro" id="IPR036059">
    <property type="entry name" value="TldD/PmbA_sf"/>
</dbReference>
<dbReference type="PANTHER" id="PTHR30624">
    <property type="entry name" value="UNCHARACTERIZED PROTEIN TLDD AND PMBA"/>
    <property type="match status" value="1"/>
</dbReference>
<protein>
    <recommendedName>
        <fullName evidence="9">TldD/PmbA family protein</fullName>
    </recommendedName>
</protein>
<reference evidence="7" key="1">
    <citation type="submission" date="2022-09" db="EMBL/GenBank/DDBJ databases">
        <title>Actin cytoskeleton and complex cell architecture in an #Asgard archaeon.</title>
        <authorList>
            <person name="Ponce Toledo R.I."/>
            <person name="Schleper C."/>
            <person name="Rodrigues Oliveira T."/>
            <person name="Wollweber F."/>
            <person name="Xu J."/>
            <person name="Rittmann S."/>
            <person name="Klingl A."/>
            <person name="Pilhofer M."/>
        </authorList>
    </citation>
    <scope>NUCLEOTIDE SEQUENCE</scope>
    <source>
        <strain evidence="7">B-35</strain>
    </source>
</reference>
<proteinExistence type="inferred from homology"/>
<dbReference type="InterPro" id="IPR025502">
    <property type="entry name" value="TldD"/>
</dbReference>
<dbReference type="EMBL" id="CP104013">
    <property type="protein sequence ID" value="UYP46919.1"/>
    <property type="molecule type" value="Genomic_DNA"/>
</dbReference>
<evidence type="ECO:0000256" key="2">
    <source>
        <dbReference type="ARBA" id="ARBA00022670"/>
    </source>
</evidence>